<comment type="subcellular location">
    <subcellularLocation>
        <location evidence="1">Membrane</location>
        <topology evidence="1">Multi-pass membrane protein</topology>
    </subcellularLocation>
</comment>
<evidence type="ECO:0000256" key="5">
    <source>
        <dbReference type="ARBA" id="ARBA00023136"/>
    </source>
</evidence>
<evidence type="ECO:0000313" key="8">
    <source>
        <dbReference type="EMBL" id="POG55531.1"/>
    </source>
</evidence>
<dbReference type="GO" id="GO:0005886">
    <property type="term" value="C:plasma membrane"/>
    <property type="evidence" value="ECO:0007669"/>
    <property type="project" value="TreeGrafter"/>
</dbReference>
<keyword evidence="4 6" id="KW-1133">Transmembrane helix</keyword>
<keyword evidence="9" id="KW-1185">Reference proteome</keyword>
<dbReference type="Proteomes" id="UP000053621">
    <property type="component" value="Unassembled WGS sequence"/>
</dbReference>
<gene>
    <name evidence="8" type="ORF">AUR65_008975</name>
</gene>
<evidence type="ECO:0000256" key="1">
    <source>
        <dbReference type="ARBA" id="ARBA00004141"/>
    </source>
</evidence>
<dbReference type="PANTHER" id="PTHR38459:SF1">
    <property type="entry name" value="PROPHAGE BACTOPRENOL-LINKED GLUCOSE TRANSLOCASE HOMOLOG"/>
    <property type="match status" value="1"/>
</dbReference>
<feature type="transmembrane region" description="Helical" evidence="6">
    <location>
        <begin position="120"/>
        <end position="140"/>
    </location>
</feature>
<comment type="caution">
    <text evidence="8">The sequence shown here is derived from an EMBL/GenBank/DDBJ whole genome shotgun (WGS) entry which is preliminary data.</text>
</comment>
<evidence type="ECO:0000313" key="9">
    <source>
        <dbReference type="Proteomes" id="UP000053621"/>
    </source>
</evidence>
<feature type="transmembrane region" description="Helical" evidence="6">
    <location>
        <begin position="20"/>
        <end position="47"/>
    </location>
</feature>
<evidence type="ECO:0000256" key="2">
    <source>
        <dbReference type="ARBA" id="ARBA00009399"/>
    </source>
</evidence>
<dbReference type="AlphaFoldDB" id="A0A2P4NQW6"/>
<dbReference type="GO" id="GO:0000271">
    <property type="term" value="P:polysaccharide biosynthetic process"/>
    <property type="evidence" value="ECO:0007669"/>
    <property type="project" value="InterPro"/>
</dbReference>
<sequence>MAIESKLDILIDHTRISRFVSVGIVGATIETIIVAILTGFLGINPLVAKAVGAETSISTMFVVNDQWTFANVGGSRLVLVVRRWIKSHAVRVVGLSVAFSVLYLLTSVVEFSIPVAGVELWPTVANLTGIGVGMSINYIAESLFTWQVDSK</sequence>
<organism evidence="8 9">
    <name type="scientific">Haloferax marisrubri</name>
    <dbReference type="NCBI Taxonomy" id="1544719"/>
    <lineage>
        <taxon>Archaea</taxon>
        <taxon>Methanobacteriati</taxon>
        <taxon>Methanobacteriota</taxon>
        <taxon>Stenosarchaea group</taxon>
        <taxon>Halobacteria</taxon>
        <taxon>Halobacteriales</taxon>
        <taxon>Haloferacaceae</taxon>
        <taxon>Haloferax</taxon>
    </lineage>
</organism>
<comment type="similarity">
    <text evidence="2">Belongs to the GtrA family.</text>
</comment>
<dbReference type="PANTHER" id="PTHR38459">
    <property type="entry name" value="PROPHAGE BACTOPRENOL-LINKED GLUCOSE TRANSLOCASE HOMOLOG"/>
    <property type="match status" value="1"/>
</dbReference>
<protein>
    <submittedName>
        <fullName evidence="8">GtrA family protein</fullName>
    </submittedName>
</protein>
<keyword evidence="5 6" id="KW-0472">Membrane</keyword>
<feature type="domain" description="GtrA/DPMS transmembrane" evidence="7">
    <location>
        <begin position="18"/>
        <end position="146"/>
    </location>
</feature>
<name>A0A2P4NQW6_9EURY</name>
<dbReference type="RefSeq" id="WP_084816405.1">
    <property type="nucleotide sequence ID" value="NZ_LOPW02000010.1"/>
</dbReference>
<keyword evidence="3 6" id="KW-0812">Transmembrane</keyword>
<evidence type="ECO:0000256" key="3">
    <source>
        <dbReference type="ARBA" id="ARBA00022692"/>
    </source>
</evidence>
<accession>A0A2P4NQW6</accession>
<dbReference type="InterPro" id="IPR051401">
    <property type="entry name" value="GtrA_CellWall_Glycosyl"/>
</dbReference>
<reference evidence="8" key="1">
    <citation type="submission" date="2017-08" db="EMBL/GenBank/DDBJ databases">
        <title>Haloferax marisrubri sp. nov., isolated from the Discovery deep brine-seawater interface in the Red Sea.</title>
        <authorList>
            <person name="Zhang G."/>
            <person name="Stingl U."/>
        </authorList>
    </citation>
    <scope>NUCLEOTIDE SEQUENCE [LARGE SCALE GENOMIC DNA]</scope>
    <source>
        <strain evidence="8">SB3</strain>
    </source>
</reference>
<evidence type="ECO:0000259" key="7">
    <source>
        <dbReference type="Pfam" id="PF04138"/>
    </source>
</evidence>
<dbReference type="InterPro" id="IPR007267">
    <property type="entry name" value="GtrA_DPMS_TM"/>
</dbReference>
<feature type="transmembrane region" description="Helical" evidence="6">
    <location>
        <begin position="67"/>
        <end position="85"/>
    </location>
</feature>
<dbReference type="OrthoDB" id="44002at2157"/>
<feature type="transmembrane region" description="Helical" evidence="6">
    <location>
        <begin position="92"/>
        <end position="114"/>
    </location>
</feature>
<evidence type="ECO:0000256" key="6">
    <source>
        <dbReference type="SAM" id="Phobius"/>
    </source>
</evidence>
<proteinExistence type="inferred from homology"/>
<dbReference type="Pfam" id="PF04138">
    <property type="entry name" value="GtrA_DPMS_TM"/>
    <property type="match status" value="1"/>
</dbReference>
<evidence type="ECO:0000256" key="4">
    <source>
        <dbReference type="ARBA" id="ARBA00022989"/>
    </source>
</evidence>
<dbReference type="EMBL" id="LOPW02000010">
    <property type="protein sequence ID" value="POG55531.1"/>
    <property type="molecule type" value="Genomic_DNA"/>
</dbReference>